<keyword evidence="15" id="KW-1185">Reference proteome</keyword>
<evidence type="ECO:0000256" key="7">
    <source>
        <dbReference type="ARBA" id="ARBA00022840"/>
    </source>
</evidence>
<dbReference type="InterPro" id="IPR010339">
    <property type="entry name" value="TIP49_P-loop"/>
</dbReference>
<dbReference type="FunFam" id="3.40.50.300:FF:002221">
    <property type="entry name" value="RuvB-like 2"/>
    <property type="match status" value="2"/>
</dbReference>
<keyword evidence="7 12" id="KW-0067">ATP-binding</keyword>
<comment type="similarity">
    <text evidence="2 12">Belongs to the RuvB family.</text>
</comment>
<sequence length="466" mass="51887">MASLEGIQSKTQEIRDLTRMERTGAQSHIRGLGLDDSLEPRKISQGMVGQIEARRAAGIIMKMITQGKIAGRAILIGGQPGTGKTAIALGMAKSLGEDVPFTMLAGSEIFSLEMSKTEALIQAFRKSIGVRIREEAEIIEGEVLEIEIDKSVQSGAKSGKITLKTTDMEAIYDLGQKMIESIQKEKIQAGDIITIDKASGKISKLGRSIARSGDYDTVGSSSRFVQCPEGELHKRKEVVHTVTLHEVDVINSRTQGFMALFAGDIGEIKQEVRDQIDTKVSEWREEGRAEIVPGVLFIDEVHMLDIECFSYLNRALESESAPIVIMATNRGMTKIRGTNYMAPHGIPLDLLDRLLIIQTTPYNEKETQQILQIRCQEEDVEISDKALKLLTKIGMETSLRYSIHLITTANLVAIKRKSPEVDVEDVRRVYGLFIDIKRSSKFLQDYQSEFLFYEADDIDDKDVEMA</sequence>
<name>A0AAD1XDQ6_EUPCR</name>
<accession>A0AAD1XDQ6</accession>
<keyword evidence="5 12" id="KW-0378">Hydrolase</keyword>
<comment type="subcellular location">
    <subcellularLocation>
        <location evidence="1">Nucleus</location>
    </subcellularLocation>
</comment>
<dbReference type="GO" id="GO:0006281">
    <property type="term" value="P:DNA repair"/>
    <property type="evidence" value="ECO:0007669"/>
    <property type="project" value="UniProtKB-KW"/>
</dbReference>
<dbReference type="SUPFAM" id="SSF52540">
    <property type="entry name" value="P-loop containing nucleoside triphosphate hydrolases"/>
    <property type="match status" value="1"/>
</dbReference>
<evidence type="ECO:0000256" key="10">
    <source>
        <dbReference type="ARBA" id="ARBA00023204"/>
    </source>
</evidence>
<dbReference type="Gene3D" id="3.40.50.300">
    <property type="entry name" value="P-loop containing nucleotide triphosphate hydrolases"/>
    <property type="match status" value="1"/>
</dbReference>
<evidence type="ECO:0000256" key="4">
    <source>
        <dbReference type="ARBA" id="ARBA00022763"/>
    </source>
</evidence>
<dbReference type="Pfam" id="PF17856">
    <property type="entry name" value="TIP49_C"/>
    <property type="match status" value="1"/>
</dbReference>
<organism evidence="14 15">
    <name type="scientific">Euplotes crassus</name>
    <dbReference type="NCBI Taxonomy" id="5936"/>
    <lineage>
        <taxon>Eukaryota</taxon>
        <taxon>Sar</taxon>
        <taxon>Alveolata</taxon>
        <taxon>Ciliophora</taxon>
        <taxon>Intramacronucleata</taxon>
        <taxon>Spirotrichea</taxon>
        <taxon>Hypotrichia</taxon>
        <taxon>Euplotida</taxon>
        <taxon>Euplotidae</taxon>
        <taxon>Moneuplotes</taxon>
    </lineage>
</organism>
<dbReference type="InterPro" id="IPR003593">
    <property type="entry name" value="AAA+_ATPase"/>
</dbReference>
<dbReference type="EMBL" id="CAMPGE010009118">
    <property type="protein sequence ID" value="CAI2367993.1"/>
    <property type="molecule type" value="Genomic_DNA"/>
</dbReference>
<evidence type="ECO:0000313" key="15">
    <source>
        <dbReference type="Proteomes" id="UP001295684"/>
    </source>
</evidence>
<dbReference type="GO" id="GO:0005634">
    <property type="term" value="C:nucleus"/>
    <property type="evidence" value="ECO:0007669"/>
    <property type="project" value="UniProtKB-SubCell"/>
</dbReference>
<dbReference type="PANTHER" id="PTHR11093">
    <property type="entry name" value="RUVB-RELATED REPTIN AND PONTIN"/>
    <property type="match status" value="1"/>
</dbReference>
<feature type="domain" description="AAA+ ATPase" evidence="13">
    <location>
        <begin position="70"/>
        <end position="361"/>
    </location>
</feature>
<keyword evidence="3 12" id="KW-0547">Nucleotide-binding</keyword>
<comment type="catalytic activity">
    <reaction evidence="12">
        <text>ATP + H2O = ADP + phosphate + H(+)</text>
        <dbReference type="Rhea" id="RHEA:13065"/>
        <dbReference type="ChEBI" id="CHEBI:15377"/>
        <dbReference type="ChEBI" id="CHEBI:15378"/>
        <dbReference type="ChEBI" id="CHEBI:30616"/>
        <dbReference type="ChEBI" id="CHEBI:43474"/>
        <dbReference type="ChEBI" id="CHEBI:456216"/>
        <dbReference type="EC" id="3.6.4.12"/>
    </reaction>
</comment>
<dbReference type="EC" id="3.6.4.12" evidence="12"/>
<keyword evidence="8 12" id="KW-0805">Transcription regulation</keyword>
<evidence type="ECO:0000256" key="12">
    <source>
        <dbReference type="RuleBase" id="RU363048"/>
    </source>
</evidence>
<dbReference type="Gene3D" id="1.10.8.60">
    <property type="match status" value="1"/>
</dbReference>
<evidence type="ECO:0000256" key="11">
    <source>
        <dbReference type="ARBA" id="ARBA00023242"/>
    </source>
</evidence>
<dbReference type="GO" id="GO:0003678">
    <property type="term" value="F:DNA helicase activity"/>
    <property type="evidence" value="ECO:0007669"/>
    <property type="project" value="UniProtKB-EC"/>
</dbReference>
<dbReference type="InterPro" id="IPR027238">
    <property type="entry name" value="RuvB-like"/>
</dbReference>
<dbReference type="GO" id="GO:0016787">
    <property type="term" value="F:hydrolase activity"/>
    <property type="evidence" value="ECO:0007669"/>
    <property type="project" value="UniProtKB-KW"/>
</dbReference>
<comment type="caution">
    <text evidence="14">The sequence shown here is derived from an EMBL/GenBank/DDBJ whole genome shotgun (WGS) entry which is preliminary data.</text>
</comment>
<evidence type="ECO:0000313" key="14">
    <source>
        <dbReference type="EMBL" id="CAI2367993.1"/>
    </source>
</evidence>
<reference evidence="14" key="1">
    <citation type="submission" date="2023-07" db="EMBL/GenBank/DDBJ databases">
        <authorList>
            <consortium name="AG Swart"/>
            <person name="Singh M."/>
            <person name="Singh A."/>
            <person name="Seah K."/>
            <person name="Emmerich C."/>
        </authorList>
    </citation>
    <scope>NUCLEOTIDE SEQUENCE</scope>
    <source>
        <strain evidence="14">DP1</strain>
    </source>
</reference>
<dbReference type="InterPro" id="IPR041048">
    <property type="entry name" value="RuvB-like_C"/>
</dbReference>
<evidence type="ECO:0000256" key="8">
    <source>
        <dbReference type="ARBA" id="ARBA00023015"/>
    </source>
</evidence>
<protein>
    <recommendedName>
        <fullName evidence="12">RuvB-like helicase</fullName>
        <ecNumber evidence="12">3.6.4.12</ecNumber>
    </recommendedName>
</protein>
<evidence type="ECO:0000256" key="2">
    <source>
        <dbReference type="ARBA" id="ARBA00007519"/>
    </source>
</evidence>
<evidence type="ECO:0000256" key="3">
    <source>
        <dbReference type="ARBA" id="ARBA00022741"/>
    </source>
</evidence>
<dbReference type="FunFam" id="1.10.8.60:FF:000010">
    <property type="entry name" value="RuvB-like helicase"/>
    <property type="match status" value="1"/>
</dbReference>
<dbReference type="AlphaFoldDB" id="A0AAD1XDQ6"/>
<dbReference type="Pfam" id="PF06068">
    <property type="entry name" value="TIP49"/>
    <property type="match status" value="1"/>
</dbReference>
<evidence type="ECO:0000256" key="5">
    <source>
        <dbReference type="ARBA" id="ARBA00022801"/>
    </source>
</evidence>
<keyword evidence="10" id="KW-0234">DNA repair</keyword>
<dbReference type="SMART" id="SM00382">
    <property type="entry name" value="AAA"/>
    <property type="match status" value="1"/>
</dbReference>
<dbReference type="InterPro" id="IPR027417">
    <property type="entry name" value="P-loop_NTPase"/>
</dbReference>
<dbReference type="Gene3D" id="2.40.50.360">
    <property type="entry name" value="RuvB-like helicase, domain II"/>
    <property type="match status" value="1"/>
</dbReference>
<dbReference type="PRINTS" id="PR01874">
    <property type="entry name" value="DNAREPAIRADA"/>
</dbReference>
<dbReference type="GO" id="GO:0005524">
    <property type="term" value="F:ATP binding"/>
    <property type="evidence" value="ECO:0007669"/>
    <property type="project" value="UniProtKB-KW"/>
</dbReference>
<evidence type="ECO:0000256" key="6">
    <source>
        <dbReference type="ARBA" id="ARBA00022806"/>
    </source>
</evidence>
<dbReference type="Proteomes" id="UP001295684">
    <property type="component" value="Unassembled WGS sequence"/>
</dbReference>
<dbReference type="FunFam" id="2.40.50.360:FF:000002">
    <property type="entry name" value="RuvB-like helicase"/>
    <property type="match status" value="1"/>
</dbReference>
<keyword evidence="11 12" id="KW-0539">Nucleus</keyword>
<keyword evidence="6 12" id="KW-0347">Helicase</keyword>
<evidence type="ECO:0000256" key="9">
    <source>
        <dbReference type="ARBA" id="ARBA00023163"/>
    </source>
</evidence>
<evidence type="ECO:0000256" key="1">
    <source>
        <dbReference type="ARBA" id="ARBA00004123"/>
    </source>
</evidence>
<evidence type="ECO:0000259" key="13">
    <source>
        <dbReference type="SMART" id="SM00382"/>
    </source>
</evidence>
<proteinExistence type="inferred from homology"/>
<keyword evidence="9 12" id="KW-0804">Transcription</keyword>
<keyword evidence="4" id="KW-0227">DNA damage</keyword>
<dbReference type="InterPro" id="IPR042487">
    <property type="entry name" value="RuvBL1/2_DNA/RNA_bd_dom"/>
</dbReference>
<gene>
    <name evidence="14" type="ORF">ECRASSUSDP1_LOCUS9282</name>
</gene>